<evidence type="ECO:0000313" key="1">
    <source>
        <dbReference type="EMBL" id="CDI10345.1"/>
    </source>
</evidence>
<organism evidence="1 2">
    <name type="scientific">Agrobacterium pusense</name>
    <dbReference type="NCBI Taxonomy" id="648995"/>
    <lineage>
        <taxon>Bacteria</taxon>
        <taxon>Pseudomonadati</taxon>
        <taxon>Pseudomonadota</taxon>
        <taxon>Alphaproteobacteria</taxon>
        <taxon>Hyphomicrobiales</taxon>
        <taxon>Rhizobiaceae</taxon>
        <taxon>Rhizobium/Agrobacterium group</taxon>
        <taxon>Agrobacterium</taxon>
    </lineage>
</organism>
<name>U4PZ23_9HYPH</name>
<proteinExistence type="predicted"/>
<dbReference type="AlphaFoldDB" id="U4PZ23"/>
<dbReference type="EMBL" id="HG518323">
    <property type="protein sequence ID" value="CDI10345.1"/>
    <property type="molecule type" value="Genomic_DNA"/>
</dbReference>
<gene>
    <name evidence="1" type="ORF">BN877_II0545</name>
</gene>
<accession>U4PZ23</accession>
<dbReference type="HOGENOM" id="CLU_2993641_0_0_5"/>
<dbReference type="Proteomes" id="UP000016944">
    <property type="component" value="Chromosome II"/>
</dbReference>
<dbReference type="KEGG" id="rir:BN877_II0545"/>
<sequence>MVKLQSSRASPERFGICTCILGPLLQDCEAYKCSGEELNFSAGKRPFYVPVRQAEAD</sequence>
<evidence type="ECO:0000313" key="2">
    <source>
        <dbReference type="Proteomes" id="UP000016944"/>
    </source>
</evidence>
<reference evidence="1 2" key="1">
    <citation type="journal article" date="2013" name="Genome Announc.">
        <title>Complete Genome Sequence of the Sesbania Symbiont and Rice Growth-Promoting Endophyte Rhizobium sp. Strain IRBG74.</title>
        <authorList>
            <person name="Crook M.B."/>
            <person name="Mitra S."/>
            <person name="Ane J.M."/>
            <person name="Sadowsky M.J."/>
            <person name="Gyaneshwar P."/>
        </authorList>
    </citation>
    <scope>NUCLEOTIDE SEQUENCE [LARGE SCALE GENOMIC DNA]</scope>
    <source>
        <strain evidence="1 2">IRBG74</strain>
    </source>
</reference>
<protein>
    <submittedName>
        <fullName evidence="1">Uncharacterized protein</fullName>
    </submittedName>
</protein>